<name>A0A914CKY0_9BILA</name>
<evidence type="ECO:0000313" key="2">
    <source>
        <dbReference type="WBParaSite" id="ACRNAN_scaffold11449.g28638.t1"/>
    </source>
</evidence>
<dbReference type="WBParaSite" id="ACRNAN_scaffold11449.g28638.t1">
    <property type="protein sequence ID" value="ACRNAN_scaffold11449.g28638.t1"/>
    <property type="gene ID" value="ACRNAN_scaffold11449.g28638"/>
</dbReference>
<keyword evidence="1" id="KW-1185">Reference proteome</keyword>
<protein>
    <submittedName>
        <fullName evidence="2">Uncharacterized protein</fullName>
    </submittedName>
</protein>
<sequence length="70" mass="8124">MLTFADQMIMCNIGSANGPIVSKIGTYFNYVIEAEIIGQHFKDNFLLFHIVARYKQYNNKLTQFLEFEAI</sequence>
<dbReference type="Proteomes" id="UP000887540">
    <property type="component" value="Unplaced"/>
</dbReference>
<dbReference type="AlphaFoldDB" id="A0A914CKY0"/>
<accession>A0A914CKY0</accession>
<reference evidence="2" key="1">
    <citation type="submission" date="2022-11" db="UniProtKB">
        <authorList>
            <consortium name="WormBaseParasite"/>
        </authorList>
    </citation>
    <scope>IDENTIFICATION</scope>
</reference>
<organism evidence="1 2">
    <name type="scientific">Acrobeloides nanus</name>
    <dbReference type="NCBI Taxonomy" id="290746"/>
    <lineage>
        <taxon>Eukaryota</taxon>
        <taxon>Metazoa</taxon>
        <taxon>Ecdysozoa</taxon>
        <taxon>Nematoda</taxon>
        <taxon>Chromadorea</taxon>
        <taxon>Rhabditida</taxon>
        <taxon>Tylenchina</taxon>
        <taxon>Cephalobomorpha</taxon>
        <taxon>Cephaloboidea</taxon>
        <taxon>Cephalobidae</taxon>
        <taxon>Acrobeloides</taxon>
    </lineage>
</organism>
<proteinExistence type="predicted"/>
<evidence type="ECO:0000313" key="1">
    <source>
        <dbReference type="Proteomes" id="UP000887540"/>
    </source>
</evidence>